<comment type="caution">
    <text evidence="2">The sequence shown here is derived from an EMBL/GenBank/DDBJ whole genome shotgun (WGS) entry which is preliminary data.</text>
</comment>
<protein>
    <submittedName>
        <fullName evidence="2">Uncharacterized protein</fullName>
    </submittedName>
</protein>
<feature type="region of interest" description="Disordered" evidence="1">
    <location>
        <begin position="1"/>
        <end position="40"/>
    </location>
</feature>
<name>A0AA88DRP0_FICCA</name>
<organism evidence="2 3">
    <name type="scientific">Ficus carica</name>
    <name type="common">Common fig</name>
    <dbReference type="NCBI Taxonomy" id="3494"/>
    <lineage>
        <taxon>Eukaryota</taxon>
        <taxon>Viridiplantae</taxon>
        <taxon>Streptophyta</taxon>
        <taxon>Embryophyta</taxon>
        <taxon>Tracheophyta</taxon>
        <taxon>Spermatophyta</taxon>
        <taxon>Magnoliopsida</taxon>
        <taxon>eudicotyledons</taxon>
        <taxon>Gunneridae</taxon>
        <taxon>Pentapetalae</taxon>
        <taxon>rosids</taxon>
        <taxon>fabids</taxon>
        <taxon>Rosales</taxon>
        <taxon>Moraceae</taxon>
        <taxon>Ficeae</taxon>
        <taxon>Ficus</taxon>
    </lineage>
</organism>
<reference evidence="2" key="1">
    <citation type="submission" date="2023-07" db="EMBL/GenBank/DDBJ databases">
        <title>draft genome sequence of fig (Ficus carica).</title>
        <authorList>
            <person name="Takahashi T."/>
            <person name="Nishimura K."/>
        </authorList>
    </citation>
    <scope>NUCLEOTIDE SEQUENCE</scope>
</reference>
<dbReference type="AlphaFoldDB" id="A0AA88DRP0"/>
<gene>
    <name evidence="2" type="ORF">TIFTF001_029367</name>
</gene>
<evidence type="ECO:0000313" key="2">
    <source>
        <dbReference type="EMBL" id="GMN60268.1"/>
    </source>
</evidence>
<accession>A0AA88DRP0</accession>
<sequence length="68" mass="7860">MKVATAAAKKRERGEGDGRMKGRGWWPCGRRSNEEEGRAGHVTGRIRERVRQRRCRWAAKEIVGKRNL</sequence>
<keyword evidence="3" id="KW-1185">Reference proteome</keyword>
<evidence type="ECO:0000256" key="1">
    <source>
        <dbReference type="SAM" id="MobiDB-lite"/>
    </source>
</evidence>
<proteinExistence type="predicted"/>
<evidence type="ECO:0000313" key="3">
    <source>
        <dbReference type="Proteomes" id="UP001187192"/>
    </source>
</evidence>
<feature type="compositionally biased region" description="Basic and acidic residues" evidence="1">
    <location>
        <begin position="31"/>
        <end position="40"/>
    </location>
</feature>
<dbReference type="EMBL" id="BTGU01000097">
    <property type="protein sequence ID" value="GMN60268.1"/>
    <property type="molecule type" value="Genomic_DNA"/>
</dbReference>
<dbReference type="Proteomes" id="UP001187192">
    <property type="component" value="Unassembled WGS sequence"/>
</dbReference>